<dbReference type="Proteomes" id="UP000238701">
    <property type="component" value="Unassembled WGS sequence"/>
</dbReference>
<dbReference type="InterPro" id="IPR016064">
    <property type="entry name" value="NAD/diacylglycerol_kinase_sf"/>
</dbReference>
<dbReference type="SUPFAM" id="SSF111331">
    <property type="entry name" value="NAD kinase/diacylglycerol kinase-like"/>
    <property type="match status" value="1"/>
</dbReference>
<dbReference type="SMART" id="SM00046">
    <property type="entry name" value="DAGKc"/>
    <property type="match status" value="1"/>
</dbReference>
<sequence length="317" mass="34049">MRKAALLYNPDSGGSRKRQRELESVLAALRNAGVEADLIAAETRRDGGEATRQAVAAGCDTIFACGGDGTIHNIAQVLANSSVALAILPMGTANALAHDLGLPRNVNLAAQAALQGTPRRVALGRVECVDLKGKPGSRYFVVTAGVGVDAHLFYKLHSGAKQRMGMAAYYAKAWNLWFTYPMTRFVAEYVESGSDVPKRAEVTELLGVRIRNFGGVVQELAPGASLDRNDMRLVFSRTASRLAYLAYVTRGLLRLRWTIPGVDLAHSTRVLCRYNAPSDITSAPSKIYVEADGELLGTLPAEITVVPNALTLLAPDR</sequence>
<name>A0A2U3L1G5_9BACT</name>
<dbReference type="Pfam" id="PF00781">
    <property type="entry name" value="DAGK_cat"/>
    <property type="match status" value="1"/>
</dbReference>
<feature type="domain" description="DAGKc" evidence="1">
    <location>
        <begin position="1"/>
        <end position="130"/>
    </location>
</feature>
<protein>
    <recommendedName>
        <fullName evidence="1">DAGKc domain-containing protein</fullName>
    </recommendedName>
</protein>
<dbReference type="OrthoDB" id="142078at2"/>
<accession>A0A2U3L1G5</accession>
<dbReference type="InterPro" id="IPR001206">
    <property type="entry name" value="Diacylglycerol_kinase_cat_dom"/>
</dbReference>
<proteinExistence type="predicted"/>
<dbReference type="InterPro" id="IPR050187">
    <property type="entry name" value="Lipid_Phosphate_FormReg"/>
</dbReference>
<dbReference type="Gene3D" id="3.40.50.10330">
    <property type="entry name" value="Probable inorganic polyphosphate/atp-NAD kinase, domain 1"/>
    <property type="match status" value="1"/>
</dbReference>
<dbReference type="PANTHER" id="PTHR12358">
    <property type="entry name" value="SPHINGOSINE KINASE"/>
    <property type="match status" value="1"/>
</dbReference>
<dbReference type="AlphaFoldDB" id="A0A2U3L1G5"/>
<dbReference type="PANTHER" id="PTHR12358:SF54">
    <property type="entry name" value="SPHINGOSINE KINASE RELATED PROTEIN"/>
    <property type="match status" value="1"/>
</dbReference>
<organism evidence="2 3">
    <name type="scientific">Candidatus Sulfotelmatobacter kueseliae</name>
    <dbReference type="NCBI Taxonomy" id="2042962"/>
    <lineage>
        <taxon>Bacteria</taxon>
        <taxon>Pseudomonadati</taxon>
        <taxon>Acidobacteriota</taxon>
        <taxon>Terriglobia</taxon>
        <taxon>Terriglobales</taxon>
        <taxon>Candidatus Korobacteraceae</taxon>
        <taxon>Candidatus Sulfotelmatobacter</taxon>
    </lineage>
</organism>
<dbReference type="InterPro" id="IPR017438">
    <property type="entry name" value="ATP-NAD_kinase_N"/>
</dbReference>
<evidence type="ECO:0000313" key="3">
    <source>
        <dbReference type="Proteomes" id="UP000238701"/>
    </source>
</evidence>
<evidence type="ECO:0000259" key="1">
    <source>
        <dbReference type="PROSITE" id="PS50146"/>
    </source>
</evidence>
<dbReference type="PROSITE" id="PS50146">
    <property type="entry name" value="DAGK"/>
    <property type="match status" value="1"/>
</dbReference>
<dbReference type="EMBL" id="OMOD01000156">
    <property type="protein sequence ID" value="SPF45732.1"/>
    <property type="molecule type" value="Genomic_DNA"/>
</dbReference>
<dbReference type="GO" id="GO:0016301">
    <property type="term" value="F:kinase activity"/>
    <property type="evidence" value="ECO:0007669"/>
    <property type="project" value="InterPro"/>
</dbReference>
<evidence type="ECO:0000313" key="2">
    <source>
        <dbReference type="EMBL" id="SPF45732.1"/>
    </source>
</evidence>
<gene>
    <name evidence="2" type="ORF">SBA1_600035</name>
</gene>
<reference evidence="3" key="1">
    <citation type="submission" date="2018-02" db="EMBL/GenBank/DDBJ databases">
        <authorList>
            <person name="Hausmann B."/>
        </authorList>
    </citation>
    <scope>NUCLEOTIDE SEQUENCE [LARGE SCALE GENOMIC DNA]</scope>
    <source>
        <strain evidence="3">Peat soil MAG SbA1</strain>
    </source>
</reference>
<dbReference type="Gene3D" id="2.60.200.40">
    <property type="match status" value="1"/>
</dbReference>